<dbReference type="Proteomes" id="UP000007838">
    <property type="component" value="Plasmid pEcWSU1_A"/>
</dbReference>
<keyword evidence="6" id="KW-0614">Plasmid</keyword>
<evidence type="ECO:0000256" key="4">
    <source>
        <dbReference type="ARBA" id="ARBA00023163"/>
    </source>
</evidence>
<dbReference type="EMBL" id="CP002887">
    <property type="protein sequence ID" value="AEW76040.1"/>
    <property type="molecule type" value="Genomic_DNA"/>
</dbReference>
<dbReference type="InterPro" id="IPR007324">
    <property type="entry name" value="Sugar-bd_dom_put"/>
</dbReference>
<feature type="domain" description="Sugar-binding" evidence="5">
    <location>
        <begin position="86"/>
        <end position="333"/>
    </location>
</feature>
<dbReference type="KEGG" id="eec:EcWSU1_A066"/>
<keyword evidence="3" id="KW-0238">DNA-binding</keyword>
<dbReference type="SUPFAM" id="SSF100950">
    <property type="entry name" value="NagB/RpiA/CoA transferase-like"/>
    <property type="match status" value="1"/>
</dbReference>
<geneLocation type="plasmid" evidence="6 7">
    <name>pEcWSU1_A</name>
</geneLocation>
<reference evidence="6 7" key="1">
    <citation type="journal article" date="2011" name="Stand. Genomic Sci.">
        <title>Complete genome of the onion pathogen Enterobacter cloacae EcWSU1.</title>
        <authorList>
            <person name="Humann J.L."/>
            <person name="Wildung M."/>
            <person name="Cheng C.H."/>
            <person name="Lee T."/>
            <person name="Stewart J.E."/>
            <person name="Drew J.C."/>
            <person name="Triplett E.W."/>
            <person name="Main D."/>
            <person name="Schroeder B.K."/>
        </authorList>
    </citation>
    <scope>NUCLEOTIDE SEQUENCE [LARGE SCALE GENOMIC DNA]</scope>
    <source>
        <strain evidence="6 7">EcWSU1</strain>
        <plasmid evidence="6 7">pEcWSU1_A</plasmid>
    </source>
</reference>
<dbReference type="Gene3D" id="1.10.10.10">
    <property type="entry name" value="Winged helix-like DNA-binding domain superfamily/Winged helix DNA-binding domain"/>
    <property type="match status" value="1"/>
</dbReference>
<evidence type="ECO:0000259" key="5">
    <source>
        <dbReference type="Pfam" id="PF04198"/>
    </source>
</evidence>
<dbReference type="InterPro" id="IPR037171">
    <property type="entry name" value="NagB/RpiA_transferase-like"/>
</dbReference>
<evidence type="ECO:0000256" key="3">
    <source>
        <dbReference type="ARBA" id="ARBA00023125"/>
    </source>
</evidence>
<keyword evidence="4" id="KW-0804">Transcription</keyword>
<name>G8LQE4_9ENTR</name>
<dbReference type="HOGENOM" id="CLU_054506_1_0_6"/>
<dbReference type="Gene3D" id="3.40.50.1360">
    <property type="match status" value="1"/>
</dbReference>
<evidence type="ECO:0000256" key="2">
    <source>
        <dbReference type="ARBA" id="ARBA00023015"/>
    </source>
</evidence>
<dbReference type="GO" id="GO:0030246">
    <property type="term" value="F:carbohydrate binding"/>
    <property type="evidence" value="ECO:0007669"/>
    <property type="project" value="InterPro"/>
</dbReference>
<accession>G8LQE4</accession>
<keyword evidence="2" id="KW-0805">Transcription regulation</keyword>
<evidence type="ECO:0000256" key="1">
    <source>
        <dbReference type="ARBA" id="ARBA00010466"/>
    </source>
</evidence>
<proteinExistence type="inferred from homology"/>
<comment type="similarity">
    <text evidence="1">Belongs to the SorC transcriptional regulatory family.</text>
</comment>
<dbReference type="AlphaFoldDB" id="G8LQE4"/>
<evidence type="ECO:0000313" key="6">
    <source>
        <dbReference type="EMBL" id="AEW76040.1"/>
    </source>
</evidence>
<dbReference type="GO" id="GO:0003677">
    <property type="term" value="F:DNA binding"/>
    <property type="evidence" value="ECO:0007669"/>
    <property type="project" value="UniProtKB-KW"/>
</dbReference>
<dbReference type="PANTHER" id="PTHR34294:SF1">
    <property type="entry name" value="TRANSCRIPTIONAL REGULATOR LSRR"/>
    <property type="match status" value="1"/>
</dbReference>
<dbReference type="eggNOG" id="COG2390">
    <property type="taxonomic scope" value="Bacteria"/>
</dbReference>
<protein>
    <submittedName>
        <fullName evidence="6">Sorbitol operon regulator</fullName>
    </submittedName>
</protein>
<evidence type="ECO:0000313" key="7">
    <source>
        <dbReference type="Proteomes" id="UP000007838"/>
    </source>
</evidence>
<dbReference type="InterPro" id="IPR036388">
    <property type="entry name" value="WH-like_DNA-bd_sf"/>
</dbReference>
<sequence>MICDATTFAWITGMPKQNKNQKLRNYDPRFIYSLVVKRYFSEMKTKIEIAEELGLSRFKVARLIDEAIAQEYVKFTFPKQQALDEEIAQNLCTKYGLQDAVVLSVSESWSSQEQLNVKLGGIAATYLSEILKEGMKFGLAWGRVLSSTVSQLTTLPVLDVVQLSGVHPGIEFSQGPIDLIHKVAAISHGRAHPMYVPMWVDDESLAQKLADDQAVQDTQKFYSNMDVVITGIGAWKTGSSSLCDIFPEAWRDALISQDITADVCVTLVNSKGEILDSPLNRLGFGITTDQLRATKKLIGVAGGDEKYEGIVASLKSGLLNVLITDFDTAIKLLD</sequence>
<gene>
    <name evidence="6" type="primary">sorC</name>
    <name evidence="6" type="ORF">EcWSU1_A066</name>
</gene>
<dbReference type="Pfam" id="PF04198">
    <property type="entry name" value="Sugar-bind"/>
    <property type="match status" value="1"/>
</dbReference>
<organism evidence="6 7">
    <name type="scientific">Enterobacter ludwigii</name>
    <dbReference type="NCBI Taxonomy" id="299767"/>
    <lineage>
        <taxon>Bacteria</taxon>
        <taxon>Pseudomonadati</taxon>
        <taxon>Pseudomonadota</taxon>
        <taxon>Gammaproteobacteria</taxon>
        <taxon>Enterobacterales</taxon>
        <taxon>Enterobacteriaceae</taxon>
        <taxon>Enterobacter</taxon>
        <taxon>Enterobacter cloacae complex</taxon>
    </lineage>
</organism>
<dbReference type="InterPro" id="IPR051054">
    <property type="entry name" value="SorC_transcr_regulators"/>
</dbReference>
<dbReference type="PANTHER" id="PTHR34294">
    <property type="entry name" value="TRANSCRIPTIONAL REGULATOR-RELATED"/>
    <property type="match status" value="1"/>
</dbReference>